<feature type="region of interest" description="Disordered" evidence="1">
    <location>
        <begin position="1"/>
        <end position="73"/>
    </location>
</feature>
<reference evidence="2 3" key="1">
    <citation type="submission" date="2024-01" db="EMBL/GenBank/DDBJ databases">
        <title>Comparative genomics of Cryptococcus and Kwoniella reveals pathogenesis evolution and contrasting modes of karyotype evolution via chromosome fusion or intercentromeric recombination.</title>
        <authorList>
            <person name="Coelho M.A."/>
            <person name="David-Palma M."/>
            <person name="Shea T."/>
            <person name="Bowers K."/>
            <person name="McGinley-Smith S."/>
            <person name="Mohammad A.W."/>
            <person name="Gnirke A."/>
            <person name="Yurkov A.M."/>
            <person name="Nowrousian M."/>
            <person name="Sun S."/>
            <person name="Cuomo C.A."/>
            <person name="Heitman J."/>
        </authorList>
    </citation>
    <scope>NUCLEOTIDE SEQUENCE [LARGE SCALE GENOMIC DNA]</scope>
    <source>
        <strain evidence="2 3">PYCC6329</strain>
    </source>
</reference>
<feature type="compositionally biased region" description="Low complexity" evidence="1">
    <location>
        <begin position="188"/>
        <end position="208"/>
    </location>
</feature>
<dbReference type="EMBL" id="CP144089">
    <property type="protein sequence ID" value="WWD05268.1"/>
    <property type="molecule type" value="Genomic_DNA"/>
</dbReference>
<organism evidence="2 3">
    <name type="scientific">Kwoniella europaea PYCC6329</name>
    <dbReference type="NCBI Taxonomy" id="1423913"/>
    <lineage>
        <taxon>Eukaryota</taxon>
        <taxon>Fungi</taxon>
        <taxon>Dikarya</taxon>
        <taxon>Basidiomycota</taxon>
        <taxon>Agaricomycotina</taxon>
        <taxon>Tremellomycetes</taxon>
        <taxon>Tremellales</taxon>
        <taxon>Cryptococcaceae</taxon>
        <taxon>Kwoniella</taxon>
    </lineage>
</organism>
<evidence type="ECO:0000313" key="3">
    <source>
        <dbReference type="Proteomes" id="UP001358614"/>
    </source>
</evidence>
<evidence type="ECO:0000256" key="1">
    <source>
        <dbReference type="SAM" id="MobiDB-lite"/>
    </source>
</evidence>
<feature type="compositionally biased region" description="Polar residues" evidence="1">
    <location>
        <begin position="542"/>
        <end position="561"/>
    </location>
</feature>
<dbReference type="AlphaFoldDB" id="A0AAX4KHM6"/>
<feature type="compositionally biased region" description="Low complexity" evidence="1">
    <location>
        <begin position="222"/>
        <end position="252"/>
    </location>
</feature>
<feature type="region of interest" description="Disordered" evidence="1">
    <location>
        <begin position="541"/>
        <end position="563"/>
    </location>
</feature>
<dbReference type="KEGG" id="ker:91102145"/>
<feature type="compositionally biased region" description="Polar residues" evidence="1">
    <location>
        <begin position="365"/>
        <end position="382"/>
    </location>
</feature>
<accession>A0AAX4KHM6</accession>
<feature type="compositionally biased region" description="Low complexity" evidence="1">
    <location>
        <begin position="127"/>
        <end position="148"/>
    </location>
</feature>
<feature type="region of interest" description="Disordered" evidence="1">
    <location>
        <begin position="127"/>
        <end position="152"/>
    </location>
</feature>
<name>A0AAX4KHM6_9TREE</name>
<protein>
    <submittedName>
        <fullName evidence="2">Uncharacterized protein</fullName>
    </submittedName>
</protein>
<feature type="region of interest" description="Disordered" evidence="1">
    <location>
        <begin position="608"/>
        <end position="676"/>
    </location>
</feature>
<dbReference type="Proteomes" id="UP001358614">
    <property type="component" value="Chromosome 1"/>
</dbReference>
<dbReference type="RefSeq" id="XP_066083235.1">
    <property type="nucleotide sequence ID" value="XM_066227138.1"/>
</dbReference>
<feature type="region of interest" description="Disordered" evidence="1">
    <location>
        <begin position="274"/>
        <end position="334"/>
    </location>
</feature>
<keyword evidence="3" id="KW-1185">Reference proteome</keyword>
<proteinExistence type="predicted"/>
<feature type="compositionally biased region" description="Acidic residues" evidence="1">
    <location>
        <begin position="649"/>
        <end position="662"/>
    </location>
</feature>
<sequence length="696" mass="74223">MPSTLKTSVPVFHPDHPHNRNPYPLYESQTNIPIGSSSSSSKIGRMFTKQARHGEEGMSDSESSLSPSPSSRSRCFCGNPTQDGGIYCSVSCARSDAFSSLCYKPTSQNSEPLISQHGQHPSIASAISSSLSRNPSSASSTSIASSSSNQDVGEWTASHYRRLARADIRREERKEERRKRRAEGSLASSISTSRSTMMSVSSSASRAVPDLVGGHSHSRNPSIASSITSMSSSTWGLGGSLSRNPSSASTSSRKGGNGYGGNVNIGAAIMEDEDEEEWLQSEFSQPPIPALPVSSAPTSSSKRRPSHSRTGSKSTSSSRKGRKHTPDPLPFGMGKDMRDVLEEIIQMEKSFLVSDNENDDDDHMSQSGSQIPPSTGLFTSQFDRPPRTPSPVSTSKRRASIAPGAPIRGHRSALSHSALPPPSPPRNIRNPQPQRPPSLMGLHQSSLSESHTALYLATASPVAPGPTGRRSASPKLEYRKSITFTPDAAGPSISFDGLPAPRRMFDSPAGNGTITPMGGRRRLNLTPQAVHPSMDHWRFPSGSGSASTMATPTRPSQSQVPTPDEMRMSMSMAIEPTLLWPTQPPNLQPALFPCSPAVDTPEFHSTAVLPAEDEMGRRDSQLSAPGSGMRLGELLGSGHGFGNGHGDVDMDMDMEEDGDGDGSTEHGHGQGQGRSGYLPVFLEAEGFRAGDGNRGW</sequence>
<feature type="compositionally biased region" description="Low complexity" evidence="1">
    <location>
        <begin position="60"/>
        <end position="73"/>
    </location>
</feature>
<feature type="compositionally biased region" description="Low complexity" evidence="1">
    <location>
        <begin position="308"/>
        <end position="318"/>
    </location>
</feature>
<feature type="region of interest" description="Disordered" evidence="1">
    <location>
        <begin position="170"/>
        <end position="260"/>
    </location>
</feature>
<feature type="region of interest" description="Disordered" evidence="1">
    <location>
        <begin position="355"/>
        <end position="447"/>
    </location>
</feature>
<feature type="compositionally biased region" description="Gly residues" evidence="1">
    <location>
        <begin position="635"/>
        <end position="645"/>
    </location>
</feature>
<gene>
    <name evidence="2" type="ORF">V865_003341</name>
</gene>
<dbReference type="GeneID" id="91102145"/>
<evidence type="ECO:0000313" key="2">
    <source>
        <dbReference type="EMBL" id="WWD05268.1"/>
    </source>
</evidence>